<sequence>MNINNQNTAYFNFAKKLFSNYNILQIPNELSNNFFKLSLEYGLEIPINKDIRTLYNEVINKYYHNEITIKSNFINNVLLKSKNHITIFEFNLETSRADLCKINGKSIAFEIKTDLDNLSRLEKQINDYSKVFEEVYVICSKPNISNVLNIIPYFCGIYSYSISKNGDYIFKKEKKSIPCNNINSLNQLKLLTKKELKDIFTKFNYISGKELMIETISNTYSSSYINSKFKKIIKQRYCSQWEFLKDHHNEIYEIDYQWFFKNNISPNIIYQ</sequence>
<organism evidence="1 2">
    <name type="scientific">Clostridium brassicae</name>
    <dbReference type="NCBI Taxonomy" id="2999072"/>
    <lineage>
        <taxon>Bacteria</taxon>
        <taxon>Bacillati</taxon>
        <taxon>Bacillota</taxon>
        <taxon>Clostridia</taxon>
        <taxon>Eubacteriales</taxon>
        <taxon>Clostridiaceae</taxon>
        <taxon>Clostridium</taxon>
    </lineage>
</organism>
<dbReference type="NCBIfam" id="NF033832">
    <property type="entry name" value="sce7726_fam"/>
    <property type="match status" value="1"/>
</dbReference>
<dbReference type="RefSeq" id="WP_268061305.1">
    <property type="nucleotide sequence ID" value="NZ_JAPQFJ010000008.1"/>
</dbReference>
<comment type="caution">
    <text evidence="1">The sequence shown here is derived from an EMBL/GenBank/DDBJ whole genome shotgun (WGS) entry which is preliminary data.</text>
</comment>
<protein>
    <submittedName>
        <fullName evidence="1">Sce7726 family protein</fullName>
    </submittedName>
</protein>
<evidence type="ECO:0000313" key="2">
    <source>
        <dbReference type="Proteomes" id="UP001144612"/>
    </source>
</evidence>
<accession>A0ABT4D9A9</accession>
<reference evidence="1" key="1">
    <citation type="submission" date="2022-12" db="EMBL/GenBank/DDBJ databases">
        <title>Clostridium sp. nov., isolated from industrial wastewater.</title>
        <authorList>
            <person name="Jiayan W."/>
        </authorList>
    </citation>
    <scope>NUCLEOTIDE SEQUENCE</scope>
    <source>
        <strain evidence="1">ZC22-4</strain>
    </source>
</reference>
<keyword evidence="2" id="KW-1185">Reference proteome</keyword>
<gene>
    <name evidence="1" type="ORF">OW729_09780</name>
</gene>
<proteinExistence type="predicted"/>
<name>A0ABT4D9A9_9CLOT</name>
<evidence type="ECO:0000313" key="1">
    <source>
        <dbReference type="EMBL" id="MCY6958892.1"/>
    </source>
</evidence>
<dbReference type="Proteomes" id="UP001144612">
    <property type="component" value="Unassembled WGS sequence"/>
</dbReference>
<dbReference type="InterPro" id="IPR047729">
    <property type="entry name" value="Sce7726-like"/>
</dbReference>
<dbReference type="EMBL" id="JAPQFJ010000008">
    <property type="protein sequence ID" value="MCY6958892.1"/>
    <property type="molecule type" value="Genomic_DNA"/>
</dbReference>